<dbReference type="EMBL" id="BSXS01003744">
    <property type="protein sequence ID" value="GME81873.1"/>
    <property type="molecule type" value="Genomic_DNA"/>
</dbReference>
<comment type="caution">
    <text evidence="1">The sequence shown here is derived from an EMBL/GenBank/DDBJ whole genome shotgun (WGS) entry which is preliminary data.</text>
</comment>
<proteinExistence type="predicted"/>
<protein>
    <submittedName>
        <fullName evidence="1">Unnamed protein product</fullName>
    </submittedName>
</protein>
<reference evidence="1" key="1">
    <citation type="submission" date="2023-04" db="EMBL/GenBank/DDBJ databases">
        <title>Ambrosiozyma monospora NBRC 10751.</title>
        <authorList>
            <person name="Ichikawa N."/>
            <person name="Sato H."/>
            <person name="Tonouchi N."/>
        </authorList>
    </citation>
    <scope>NUCLEOTIDE SEQUENCE</scope>
    <source>
        <strain evidence="1">NBRC 10751</strain>
    </source>
</reference>
<evidence type="ECO:0000313" key="1">
    <source>
        <dbReference type="EMBL" id="GME81873.1"/>
    </source>
</evidence>
<keyword evidence="2" id="KW-1185">Reference proteome</keyword>
<organism evidence="1 2">
    <name type="scientific">Ambrosiozyma monospora</name>
    <name type="common">Yeast</name>
    <name type="synonym">Endomycopsis monosporus</name>
    <dbReference type="NCBI Taxonomy" id="43982"/>
    <lineage>
        <taxon>Eukaryota</taxon>
        <taxon>Fungi</taxon>
        <taxon>Dikarya</taxon>
        <taxon>Ascomycota</taxon>
        <taxon>Saccharomycotina</taxon>
        <taxon>Pichiomycetes</taxon>
        <taxon>Pichiales</taxon>
        <taxon>Pichiaceae</taxon>
        <taxon>Ambrosiozyma</taxon>
    </lineage>
</organism>
<dbReference type="Proteomes" id="UP001165064">
    <property type="component" value="Unassembled WGS sequence"/>
</dbReference>
<sequence length="470" mass="48482">MKLLSFATLALSLVYAQAYTLVISRDGAIYSKTLTAEAAYATIYDGATGLKVYTYGDSAGSVSFYGEETSTTSSTTTSSSSASSTTTSSSSSTITSSSTLSTSSSSIASSVLSMSSESSAASSSAFPYPTGCYSDEFKPNVKYSGSAFAAFTQLQYDSETALVGYFPESTDVADLTAVITADGYILLSNGLYMTVADDGAVSGTSSPSTDGFTIVSRLLYLDGANGWTFVEDGDAYPLYFTGAADYSQSGITYGSVIIDTYPDGSTYGSFDPSSDCASSSSSAAASSTSAFSFPTSSCQSDEFKPNVKYNGAGFAPFTQLQYDAETGLVGYFPESTEVANLTAIITADGYMLLSNGLYLTIADDGAVSGSSTATTDGFTIVSRLLYVDGSNGWTFVEDGDAYPLYFTSASDYSESGTTYGSVIIDTYPDGSTFGSFDPSTSCASSSSSAAASSTSAFSFPTSSCQSDELV</sequence>
<name>A0ACB5T5Y0_AMBMO</name>
<accession>A0ACB5T5Y0</accession>
<gene>
    <name evidence="1" type="ORF">Amon02_000518200</name>
</gene>
<evidence type="ECO:0000313" key="2">
    <source>
        <dbReference type="Proteomes" id="UP001165064"/>
    </source>
</evidence>